<feature type="transmembrane region" description="Helical" evidence="12">
    <location>
        <begin position="817"/>
        <end position="839"/>
    </location>
</feature>
<feature type="transmembrane region" description="Helical" evidence="12">
    <location>
        <begin position="702"/>
        <end position="723"/>
    </location>
</feature>
<dbReference type="GO" id="GO:0005886">
    <property type="term" value="C:plasma membrane"/>
    <property type="evidence" value="ECO:0007669"/>
    <property type="project" value="TreeGrafter"/>
</dbReference>
<dbReference type="PROSITE" id="PS50835">
    <property type="entry name" value="IG_LIKE"/>
    <property type="match status" value="1"/>
</dbReference>
<evidence type="ECO:0000256" key="6">
    <source>
        <dbReference type="ARBA" id="ARBA00022737"/>
    </source>
</evidence>
<comment type="subcellular location">
    <subcellularLocation>
        <location evidence="1">Membrane</location>
        <topology evidence="1">Multi-pass membrane protein</topology>
    </subcellularLocation>
</comment>
<keyword evidence="8 12" id="KW-0472">Membrane</keyword>
<evidence type="ECO:0000256" key="2">
    <source>
        <dbReference type="ARBA" id="ARBA00007343"/>
    </source>
</evidence>
<dbReference type="InterPro" id="IPR058808">
    <property type="entry name" value="GAIN_ADGRA2/3"/>
</dbReference>
<dbReference type="InterPro" id="IPR013783">
    <property type="entry name" value="Ig-like_fold"/>
</dbReference>
<feature type="transmembrane region" description="Helical" evidence="12">
    <location>
        <begin position="772"/>
        <end position="792"/>
    </location>
</feature>
<dbReference type="PROSITE" id="PS51450">
    <property type="entry name" value="LRR"/>
    <property type="match status" value="2"/>
</dbReference>
<feature type="domain" description="Ig-like" evidence="15">
    <location>
        <begin position="201"/>
        <end position="316"/>
    </location>
</feature>
<gene>
    <name evidence="16" type="ORF">HERILL_LOCUS13785</name>
</gene>
<dbReference type="InterPro" id="IPR032675">
    <property type="entry name" value="LRR_dom_sf"/>
</dbReference>
<evidence type="ECO:0000256" key="10">
    <source>
        <dbReference type="ARBA" id="ARBA00023170"/>
    </source>
</evidence>
<dbReference type="Pfam" id="PF13855">
    <property type="entry name" value="LRR_8"/>
    <property type="match status" value="1"/>
</dbReference>
<dbReference type="Proteomes" id="UP000594454">
    <property type="component" value="Chromosome 5"/>
</dbReference>
<accession>A0A7R8Z0U3</accession>
<evidence type="ECO:0000313" key="16">
    <source>
        <dbReference type="EMBL" id="CAD7091368.1"/>
    </source>
</evidence>
<dbReference type="FunCoup" id="A0A7R8Z0U3">
    <property type="interactions" value="498"/>
</dbReference>
<dbReference type="Gene3D" id="1.20.1070.10">
    <property type="entry name" value="Rhodopsin 7-helix transmembrane proteins"/>
    <property type="match status" value="1"/>
</dbReference>
<keyword evidence="10" id="KW-0675">Receptor</keyword>
<keyword evidence="6" id="KW-0677">Repeat</keyword>
<evidence type="ECO:0000256" key="1">
    <source>
        <dbReference type="ARBA" id="ARBA00004141"/>
    </source>
</evidence>
<feature type="transmembrane region" description="Helical" evidence="12">
    <location>
        <begin position="948"/>
        <end position="967"/>
    </location>
</feature>
<keyword evidence="7 12" id="KW-1133">Transmembrane helix</keyword>
<comment type="similarity">
    <text evidence="2">Belongs to the G-protein coupled receptor 2 family. Adhesion G-protein coupled receptor (ADGR) subfamily.</text>
</comment>
<dbReference type="InterPro" id="IPR007110">
    <property type="entry name" value="Ig-like_dom"/>
</dbReference>
<dbReference type="SMART" id="SM00409">
    <property type="entry name" value="IG"/>
    <property type="match status" value="1"/>
</dbReference>
<dbReference type="OMA" id="CQQHYQH"/>
<feature type="region of interest" description="Disordered" evidence="11">
    <location>
        <begin position="1045"/>
        <end position="1068"/>
    </location>
</feature>
<dbReference type="SUPFAM" id="SSF111418">
    <property type="entry name" value="Hormone receptor domain"/>
    <property type="match status" value="1"/>
</dbReference>
<dbReference type="Pfam" id="PF00002">
    <property type="entry name" value="7tm_2"/>
    <property type="match status" value="1"/>
</dbReference>
<dbReference type="OrthoDB" id="10031018at2759"/>
<dbReference type="InterPro" id="IPR001611">
    <property type="entry name" value="Leu-rich_rpt"/>
</dbReference>
<keyword evidence="5 13" id="KW-0732">Signal</keyword>
<keyword evidence="9" id="KW-1015">Disulfide bond</keyword>
<proteinExistence type="inferred from homology"/>
<dbReference type="InterPro" id="IPR000832">
    <property type="entry name" value="GPCR_2_secretin-like"/>
</dbReference>
<feature type="transmembrane region" description="Helical" evidence="12">
    <location>
        <begin position="979"/>
        <end position="1001"/>
    </location>
</feature>
<dbReference type="InterPro" id="IPR036179">
    <property type="entry name" value="Ig-like_dom_sf"/>
</dbReference>
<dbReference type="InterPro" id="IPR000483">
    <property type="entry name" value="Cys-rich_flank_reg_C"/>
</dbReference>
<keyword evidence="3" id="KW-0433">Leucine-rich repeat</keyword>
<evidence type="ECO:0000256" key="4">
    <source>
        <dbReference type="ARBA" id="ARBA00022692"/>
    </source>
</evidence>
<evidence type="ECO:0000259" key="14">
    <source>
        <dbReference type="PROSITE" id="PS50221"/>
    </source>
</evidence>
<dbReference type="SUPFAM" id="SSF52058">
    <property type="entry name" value="L domain-like"/>
    <property type="match status" value="1"/>
</dbReference>
<dbReference type="InterPro" id="IPR057244">
    <property type="entry name" value="GAIN_B"/>
</dbReference>
<evidence type="ECO:0000256" key="7">
    <source>
        <dbReference type="ARBA" id="ARBA00022989"/>
    </source>
</evidence>
<dbReference type="GO" id="GO:0007166">
    <property type="term" value="P:cell surface receptor signaling pathway"/>
    <property type="evidence" value="ECO:0007669"/>
    <property type="project" value="TreeGrafter"/>
</dbReference>
<feature type="compositionally biased region" description="Acidic residues" evidence="11">
    <location>
        <begin position="1681"/>
        <end position="1696"/>
    </location>
</feature>
<evidence type="ECO:0000256" key="3">
    <source>
        <dbReference type="ARBA" id="ARBA00022614"/>
    </source>
</evidence>
<feature type="signal peptide" evidence="13">
    <location>
        <begin position="1"/>
        <end position="20"/>
    </location>
</feature>
<feature type="domain" description="GAIN-B" evidence="14">
    <location>
        <begin position="539"/>
        <end position="686"/>
    </location>
</feature>
<dbReference type="Gene3D" id="2.60.40.10">
    <property type="entry name" value="Immunoglobulins"/>
    <property type="match status" value="1"/>
</dbReference>
<dbReference type="PANTHER" id="PTHR45930">
    <property type="entry name" value="G-PROTEIN COUPLED RECEPTOR 124-LIKE PROTEIN"/>
    <property type="match status" value="1"/>
</dbReference>
<feature type="region of interest" description="Disordered" evidence="11">
    <location>
        <begin position="1670"/>
        <end position="1715"/>
    </location>
</feature>
<dbReference type="InterPro" id="IPR036445">
    <property type="entry name" value="GPCR_2_extracell_dom_sf"/>
</dbReference>
<organism evidence="16 17">
    <name type="scientific">Hermetia illucens</name>
    <name type="common">Black soldier fly</name>
    <dbReference type="NCBI Taxonomy" id="343691"/>
    <lineage>
        <taxon>Eukaryota</taxon>
        <taxon>Metazoa</taxon>
        <taxon>Ecdysozoa</taxon>
        <taxon>Arthropoda</taxon>
        <taxon>Hexapoda</taxon>
        <taxon>Insecta</taxon>
        <taxon>Pterygota</taxon>
        <taxon>Neoptera</taxon>
        <taxon>Endopterygota</taxon>
        <taxon>Diptera</taxon>
        <taxon>Brachycera</taxon>
        <taxon>Stratiomyomorpha</taxon>
        <taxon>Stratiomyidae</taxon>
        <taxon>Hermetiinae</taxon>
        <taxon>Hermetia</taxon>
    </lineage>
</organism>
<protein>
    <submittedName>
        <fullName evidence="16">Uncharacterized protein</fullName>
    </submittedName>
</protein>
<dbReference type="EMBL" id="LR899013">
    <property type="protein sequence ID" value="CAD7091368.1"/>
    <property type="molecule type" value="Genomic_DNA"/>
</dbReference>
<dbReference type="SUPFAM" id="SSF48726">
    <property type="entry name" value="Immunoglobulin"/>
    <property type="match status" value="1"/>
</dbReference>
<dbReference type="SMART" id="SM00082">
    <property type="entry name" value="LRRCT"/>
    <property type="match status" value="1"/>
</dbReference>
<evidence type="ECO:0000256" key="8">
    <source>
        <dbReference type="ARBA" id="ARBA00023136"/>
    </source>
</evidence>
<dbReference type="InParanoid" id="A0A7R8Z0U3"/>
<name>A0A7R8Z0U3_HERIL</name>
<dbReference type="InterPro" id="IPR051963">
    <property type="entry name" value="Adhesion_GPCR_A"/>
</dbReference>
<evidence type="ECO:0000256" key="9">
    <source>
        <dbReference type="ARBA" id="ARBA00023157"/>
    </source>
</evidence>
<keyword evidence="17" id="KW-1185">Reference proteome</keyword>
<dbReference type="PROSITE" id="PS50221">
    <property type="entry name" value="GAIN_B"/>
    <property type="match status" value="1"/>
</dbReference>
<keyword evidence="4 12" id="KW-0812">Transmembrane</keyword>
<dbReference type="InterPro" id="IPR003599">
    <property type="entry name" value="Ig_sub"/>
</dbReference>
<feature type="transmembrane region" description="Helical" evidence="12">
    <location>
        <begin position="743"/>
        <end position="760"/>
    </location>
</feature>
<evidence type="ECO:0000313" key="17">
    <source>
        <dbReference type="Proteomes" id="UP000594454"/>
    </source>
</evidence>
<evidence type="ECO:0000256" key="12">
    <source>
        <dbReference type="SAM" id="Phobius"/>
    </source>
</evidence>
<dbReference type="Pfam" id="PF26588">
    <property type="entry name" value="GAIN_ADGRA3"/>
    <property type="match status" value="1"/>
</dbReference>
<dbReference type="GO" id="GO:0004930">
    <property type="term" value="F:G protein-coupled receptor activity"/>
    <property type="evidence" value="ECO:0007669"/>
    <property type="project" value="InterPro"/>
</dbReference>
<dbReference type="PANTHER" id="PTHR45930:SF4">
    <property type="entry name" value="ADHESION G PROTEIN-COUPLED RECEPTOR A3"/>
    <property type="match status" value="1"/>
</dbReference>
<evidence type="ECO:0000256" key="11">
    <source>
        <dbReference type="SAM" id="MobiDB-lite"/>
    </source>
</evidence>
<feature type="chain" id="PRO_5031057657" evidence="13">
    <location>
        <begin position="21"/>
        <end position="1715"/>
    </location>
</feature>
<reference evidence="16 17" key="1">
    <citation type="submission" date="2020-11" db="EMBL/GenBank/DDBJ databases">
        <authorList>
            <person name="Wallbank WR R."/>
            <person name="Pardo Diaz C."/>
            <person name="Kozak K."/>
            <person name="Martin S."/>
            <person name="Jiggins C."/>
            <person name="Moest M."/>
            <person name="Warren A I."/>
            <person name="Generalovic N T."/>
            <person name="Byers J.R.P. K."/>
            <person name="Montejo-Kovacevich G."/>
            <person name="Yen C E."/>
        </authorList>
    </citation>
    <scope>NUCLEOTIDE SEQUENCE [LARGE SCALE GENOMIC DNA]</scope>
</reference>
<dbReference type="Gene3D" id="3.80.10.10">
    <property type="entry name" value="Ribonuclease Inhibitor"/>
    <property type="match status" value="1"/>
</dbReference>
<evidence type="ECO:0000256" key="5">
    <source>
        <dbReference type="ARBA" id="ARBA00022729"/>
    </source>
</evidence>
<feature type="transmembrane region" description="Helical" evidence="12">
    <location>
        <begin position="859"/>
        <end position="877"/>
    </location>
</feature>
<sequence length="1715" mass="192154">MDAKFWRFLALVCFVQATLAICPTKCTCKNVNENGNTLRVKCGGTVHNKITSVKELDFGEDSDKVLQLDLSKNQISHIESTDFLNFTNLKRLDLSFNSLQQIDESMFGEISTLERLKLSTNIIVHIFQGSFEMLRSLKQLDISGNPLACDCDLLWLVGWSNNMSVKLQPPPKCESPSDFKGSVLKKLKVGSDLHCESPLQPLLELHPDKDQLVFEGDELVLRCRAPRVAVGAPRDSEDLPAKAHVFWGWSDKIVDQNTSDDIYFLDPSVHFPSIQIDAKHLSDSGLLDSILHIPYVTRNHSGMWDCRLRSHQANLSRTVSVFVISDKTKYCEGAEVRNNKGRYYWPRTIRGMEVKLPCVGEAATHLFAMNFCNLEGEWEHLNTEMCPYISETTRILEQFAKVNLSIARGSVLESAKRLRNYTQSQENLLRLRDPTDFVFVAKTLNNYLDFLRQEKDLGSMLLDIVSQLLYLPHILSYRAEISNSSATDVAQAVEKAALHTQASLTHKNNLAIEYFNVRPDTFTGITCTWYRSEQDREKRTFQCNTASHTMEMFRQHVDASIQVPSSFLELPASQNLMVAVYQNSNLFPYLKNGTNFKVTSAVIGVKLFSDTTPPGHRNLSEPISVMLRVQPFHNEISAPVPVRWDADLNEWTSDGCQFLYYFHTLLVFSCSELGYYGLLQNKKYLNDFLDENAGAQFRVSPIGFYIGGLVLFLCSWINIVTYISSGGLIQMGRRQKHSLVNSWVALSLLCLLFTVGIFQTEDHRVCQIFGISIHYFSLCVVLWVCVSVSNMYKRLSKRNRVPMDDLPKENVGRKPILGLYLVGYGIGLIICGISGAVNIREYASYSYCFLRSGPALSAMFVPATILLLFLAILFVCVRCHIRMSNEHNGHLSEGTQGTENVDLELLETSPNGHMNHSDRYRSLTLSSPTTSLQDDLEHTNGAQLRAHFIFLFLYTIAWLSAAASISTPFQRTILYEEELFSALFAIASCLLGVFILFFYGVSRSDVRRHWSSLSCRNVCSHSCCRTRAVIDLKEQNTVTYHQTCSTMNSTSRSNSQCSKNRPPSASNQLKMHSELNSAATLPRNDSPSKLMTSPANVMLINRQQFVHNPVMVSQDIPNADMFYNPNQINVARKFFKKQKRLAKRSNFDLQRQIERGDFGDGGASDISSSVASSYPKATRGMSIFSSGSKVNNTNIHIKNLAAEIGQFSKDSRQQSMNPNILSDSCNESDLIVDAERLVLGAAEGLRALNTRSKLNNTSEMVANIYTNVPETSQPQHEIVTMRADDKFRKSANVNDLLEQDELDMERNDLNSRDSDRTSTPLYVNTNIRNIMDETLTPEHDLDESQVCSEDMISDMCNSHNISEQPNAAMNTVGLPIGSASAMNTSNDENMLELDRNEAYISEPLEISDRVYTNDSLETPELIPQAMTISQKSKSLLSLDALTAKPKANKCSDSFHESQVRSISCTNLPEAGDEILGAIANPLPAKPAPEKRLLSSPVLFSPSLCEIDDLPSPDDRRKPINLINDDMSSNSDSLNLFSQSIRRNYVSSPTCESDLNYQNSELSIRSHGVYAPQPDNDLNITLTGEDNMFFPYQSSEVSDIDDDENDFDDFNNCSNDCLLPPQDAAMHEDDELMDDSHESIDELYQRITRRPNTSSMIVNSGGSIGDIDLSTMPINSSGAGEDVVEELEVSNENDDDSSQCSVISYIDPNGAGGTKE</sequence>
<evidence type="ECO:0000256" key="13">
    <source>
        <dbReference type="SAM" id="SignalP"/>
    </source>
</evidence>
<evidence type="ECO:0000259" key="15">
    <source>
        <dbReference type="PROSITE" id="PS50835"/>
    </source>
</evidence>